<evidence type="ECO:0000259" key="5">
    <source>
        <dbReference type="PROSITE" id="PS51462"/>
    </source>
</evidence>
<dbReference type="NCBIfam" id="TIGR00052">
    <property type="entry name" value="nudix-type nucleoside diphosphatase, YffH/AdpP family"/>
    <property type="match status" value="1"/>
</dbReference>
<dbReference type="PANTHER" id="PTHR11839:SF15">
    <property type="entry name" value="URIDINE DIPHOSPHATE GLUCOSE PYROPHOSPHATASE NUDT14"/>
    <property type="match status" value="1"/>
</dbReference>
<feature type="binding site" evidence="3">
    <location>
        <position position="148"/>
    </location>
    <ligand>
        <name>Mg(2+)</name>
        <dbReference type="ChEBI" id="CHEBI:18420"/>
        <label>1</label>
    </ligand>
</feature>
<proteinExistence type="predicted"/>
<keyword evidence="3" id="KW-0460">Magnesium</keyword>
<dbReference type="InterPro" id="IPR004385">
    <property type="entry name" value="NDP_pyrophosphatase"/>
</dbReference>
<accession>A0A0S4XRC7</accession>
<dbReference type="Gene3D" id="3.90.79.10">
    <property type="entry name" value="Nucleoside Triphosphate Pyrophosphohydrolase"/>
    <property type="match status" value="1"/>
</dbReference>
<dbReference type="CDD" id="cd18887">
    <property type="entry name" value="NUDIX_UGPPase_Nudt14"/>
    <property type="match status" value="1"/>
</dbReference>
<dbReference type="SUPFAM" id="SSF55811">
    <property type="entry name" value="Nudix"/>
    <property type="match status" value="1"/>
</dbReference>
<dbReference type="EMBL" id="FAXN01000078">
    <property type="protein sequence ID" value="CUV66321.1"/>
    <property type="molecule type" value="Genomic_DNA"/>
</dbReference>
<comment type="cofactor">
    <cofactor evidence="1 3">
        <name>Mg(2+)</name>
        <dbReference type="ChEBI" id="CHEBI:18420"/>
    </cofactor>
</comment>
<dbReference type="EC" id="3.6.1.45" evidence="6"/>
<evidence type="ECO:0000256" key="1">
    <source>
        <dbReference type="ARBA" id="ARBA00001946"/>
    </source>
</evidence>
<sequence length="192" mass="21501">MNIKNFSLKPLKNPKFIFTSLATYEQSGVKKSWEIVKAHDSVAVLLYHEDKNSFVLVKQFRAATYASGHNSGISLELCAGIVDKNLTLQEIVKEEIEEECGYSVPVSAIEKIASFYTSVGFAGSKQVLYYATVNNSMKVSDGGGVDDEFIETVYIDVNEAKKVIYDDDIIKTPGLMFAFCWWYEKFSSKLAL</sequence>
<feature type="binding site" evidence="3">
    <location>
        <position position="99"/>
    </location>
    <ligand>
        <name>Mg(2+)</name>
        <dbReference type="ChEBI" id="CHEBI:18420"/>
        <label>1</label>
    </ligand>
</feature>
<evidence type="ECO:0000256" key="4">
    <source>
        <dbReference type="PIRSR" id="PIRSR604385-3"/>
    </source>
</evidence>
<organism evidence="6">
    <name type="scientific">Sulfurovum sp. enrichment culture clone C5</name>
    <dbReference type="NCBI Taxonomy" id="497650"/>
    <lineage>
        <taxon>Bacteria</taxon>
        <taxon>Pseudomonadati</taxon>
        <taxon>Campylobacterota</taxon>
        <taxon>Epsilonproteobacteria</taxon>
        <taxon>Campylobacterales</taxon>
        <taxon>Sulfurovaceae</taxon>
        <taxon>Sulfurovum</taxon>
        <taxon>environmental samples</taxon>
    </lineage>
</organism>
<gene>
    <name evidence="6" type="primary">NUDT</name>
    <name evidence="6" type="ORF">BN3087_740005</name>
</gene>
<feature type="binding site" evidence="3">
    <location>
        <position position="79"/>
    </location>
    <ligand>
        <name>Mg(2+)</name>
        <dbReference type="ChEBI" id="CHEBI:18420"/>
        <label>1</label>
    </ligand>
</feature>
<dbReference type="PANTHER" id="PTHR11839">
    <property type="entry name" value="UDP/ADP-SUGAR PYROPHOSPHATASE"/>
    <property type="match status" value="1"/>
</dbReference>
<feature type="short sequence motif" description="Nudix box" evidence="4">
    <location>
        <begin position="80"/>
        <end position="102"/>
    </location>
</feature>
<keyword evidence="2 6" id="KW-0378">Hydrolase</keyword>
<dbReference type="GO" id="GO:0019693">
    <property type="term" value="P:ribose phosphate metabolic process"/>
    <property type="evidence" value="ECO:0007669"/>
    <property type="project" value="TreeGrafter"/>
</dbReference>
<dbReference type="GO" id="GO:0006753">
    <property type="term" value="P:nucleoside phosphate metabolic process"/>
    <property type="evidence" value="ECO:0007669"/>
    <property type="project" value="TreeGrafter"/>
</dbReference>
<feature type="binding site" evidence="3">
    <location>
        <position position="95"/>
    </location>
    <ligand>
        <name>Mg(2+)</name>
        <dbReference type="ChEBI" id="CHEBI:18420"/>
        <label>1</label>
    </ligand>
</feature>
<name>A0A0S4XRC7_9BACT</name>
<dbReference type="Pfam" id="PF00293">
    <property type="entry name" value="NUDIX"/>
    <property type="match status" value="1"/>
</dbReference>
<dbReference type="InterPro" id="IPR015797">
    <property type="entry name" value="NUDIX_hydrolase-like_dom_sf"/>
</dbReference>
<dbReference type="AlphaFoldDB" id="A0A0S4XRC7"/>
<evidence type="ECO:0000256" key="2">
    <source>
        <dbReference type="ARBA" id="ARBA00022801"/>
    </source>
</evidence>
<reference evidence="6" key="1">
    <citation type="submission" date="2015-11" db="EMBL/GenBank/DDBJ databases">
        <authorList>
            <person name="Zhang Y."/>
            <person name="Guo Z."/>
        </authorList>
    </citation>
    <scope>NUCLEOTIDE SEQUENCE</scope>
    <source>
        <strain evidence="6">BN30871</strain>
    </source>
</reference>
<evidence type="ECO:0000256" key="3">
    <source>
        <dbReference type="PIRSR" id="PIRSR604385-2"/>
    </source>
</evidence>
<feature type="domain" description="Nudix hydrolase" evidence="5">
    <location>
        <begin position="37"/>
        <end position="177"/>
    </location>
</feature>
<dbReference type="InterPro" id="IPR000086">
    <property type="entry name" value="NUDIX_hydrolase_dom"/>
</dbReference>
<keyword evidence="3" id="KW-0479">Metal-binding</keyword>
<dbReference type="PROSITE" id="PS51462">
    <property type="entry name" value="NUDIX"/>
    <property type="match status" value="1"/>
</dbReference>
<evidence type="ECO:0000313" key="6">
    <source>
        <dbReference type="EMBL" id="CUV66321.1"/>
    </source>
</evidence>
<dbReference type="GO" id="GO:0008768">
    <property type="term" value="F:UDP-sugar diphosphatase activity"/>
    <property type="evidence" value="ECO:0007669"/>
    <property type="project" value="UniProtKB-EC"/>
</dbReference>
<protein>
    <submittedName>
        <fullName evidence="6">Uridine diphosphate glucose pyrophosphatase</fullName>
        <ecNumber evidence="6">3.6.1.45</ecNumber>
    </submittedName>
</protein>
<dbReference type="GO" id="GO:0046872">
    <property type="term" value="F:metal ion binding"/>
    <property type="evidence" value="ECO:0007669"/>
    <property type="project" value="UniProtKB-KW"/>
</dbReference>